<dbReference type="InterPro" id="IPR015590">
    <property type="entry name" value="Aldehyde_DH_dom"/>
</dbReference>
<keyword evidence="1" id="KW-0560">Oxidoreductase</keyword>
<dbReference type="InterPro" id="IPR016161">
    <property type="entry name" value="Ald_DH/histidinol_DH"/>
</dbReference>
<dbReference type="InterPro" id="IPR016163">
    <property type="entry name" value="Ald_DH_C"/>
</dbReference>
<dbReference type="InterPro" id="IPR044151">
    <property type="entry name" value="ALDH_KGSADH"/>
</dbReference>
<dbReference type="Pfam" id="PF00171">
    <property type="entry name" value="Aldedh"/>
    <property type="match status" value="1"/>
</dbReference>
<reference evidence="3 4" key="1">
    <citation type="submission" date="2018-05" db="EMBL/GenBank/DDBJ databases">
        <title>Genomic Encyclopedia of Archaeal and Bacterial Type Strains, Phase II (KMG-II): from individual species to whole genera.</title>
        <authorList>
            <person name="Goeker M."/>
        </authorList>
    </citation>
    <scope>NUCLEOTIDE SEQUENCE [LARGE SCALE GENOMIC DNA]</scope>
    <source>
        <strain evidence="3 4">DSM 22214</strain>
    </source>
</reference>
<comment type="caution">
    <text evidence="3">The sequence shown here is derived from an EMBL/GenBank/DDBJ whole genome shotgun (WGS) entry which is preliminary data.</text>
</comment>
<sequence length="520" mass="55675">MSLTGKNIIGFASSSEGQVTLKAINPSTGENLSTDFFKATINELNSAVEKADKAFQIYRKKSGQEKAAFLEKIAEEIETLGDTLTERYMAESGLPQGRAVGERGRTIGQLKLFAQLLKDGSWVNARIDTALPDRQPLPRNDIRSMERPLGAVGVFGASNFPLAFSVAGGDTASALAAGCCVVFKAHPAHLGTSELVGLAIQKAAIETNMPDGVFSLLFDDSFEIGQELVKHPSIKAIGFTGSYRGGKAIFDTAVARPEPIPVYAEMGSVNPVFVLPKIIQEKSQSIAQNYVASVTLGVGQFCTNPGMLLLEKNADFISALETQIQEANGGVMLTTGIKDAYRKGVEKSENLSKVIGKGKTPSGFTAVEPVLFHADIDTLIANPHLSEEIFGPTSIVVEGNSKDELLAVAKSLAGHLTATVFGNEEDLNEYQDLLEILQQKVGRLIINGFPTGVEVCHAMVHGGPFPSTTDSRSTSVGTGSITRFTRPVCFQDFPDSLLPDELKSGNPLNIWRLVNGQNEQ</sequence>
<dbReference type="CDD" id="cd07129">
    <property type="entry name" value="ALDH_KGSADH"/>
    <property type="match status" value="1"/>
</dbReference>
<dbReference type="InterPro" id="IPR016162">
    <property type="entry name" value="Ald_DH_N"/>
</dbReference>
<dbReference type="Gene3D" id="3.40.605.10">
    <property type="entry name" value="Aldehyde Dehydrogenase, Chain A, domain 1"/>
    <property type="match status" value="1"/>
</dbReference>
<evidence type="ECO:0000259" key="2">
    <source>
        <dbReference type="Pfam" id="PF00171"/>
    </source>
</evidence>
<dbReference type="SUPFAM" id="SSF53720">
    <property type="entry name" value="ALDH-like"/>
    <property type="match status" value="1"/>
</dbReference>
<dbReference type="Proteomes" id="UP000245489">
    <property type="component" value="Unassembled WGS sequence"/>
</dbReference>
<feature type="domain" description="Aldehyde dehydrogenase" evidence="2">
    <location>
        <begin position="19"/>
        <end position="470"/>
    </location>
</feature>
<dbReference type="GO" id="GO:0016620">
    <property type="term" value="F:oxidoreductase activity, acting on the aldehyde or oxo group of donors, NAD or NADP as acceptor"/>
    <property type="evidence" value="ECO:0007669"/>
    <property type="project" value="InterPro"/>
</dbReference>
<gene>
    <name evidence="3" type="ORF">LV89_01415</name>
</gene>
<dbReference type="AlphaFoldDB" id="A0A316EFN4"/>
<evidence type="ECO:0000256" key="1">
    <source>
        <dbReference type="ARBA" id="ARBA00023002"/>
    </source>
</evidence>
<evidence type="ECO:0000313" key="4">
    <source>
        <dbReference type="Proteomes" id="UP000245489"/>
    </source>
</evidence>
<dbReference type="OrthoDB" id="9770537at2"/>
<protein>
    <submittedName>
        <fullName evidence="3">NADP-dependent aldehyde dehydrogenase</fullName>
    </submittedName>
</protein>
<dbReference type="Gene3D" id="3.40.309.10">
    <property type="entry name" value="Aldehyde Dehydrogenase, Chain A, domain 2"/>
    <property type="match status" value="1"/>
</dbReference>
<dbReference type="PANTHER" id="PTHR43353">
    <property type="entry name" value="SUCCINATE-SEMIALDEHYDE DEHYDROGENASE, MITOCHONDRIAL"/>
    <property type="match status" value="1"/>
</dbReference>
<dbReference type="InterPro" id="IPR050740">
    <property type="entry name" value="Aldehyde_DH_Superfamily"/>
</dbReference>
<keyword evidence="4" id="KW-1185">Reference proteome</keyword>
<accession>A0A316EFN4</accession>
<name>A0A316EFN4_9BACT</name>
<dbReference type="PANTHER" id="PTHR43353:SF3">
    <property type="entry name" value="ALDEHYDE DEHYDROGENASE-RELATED"/>
    <property type="match status" value="1"/>
</dbReference>
<dbReference type="EMBL" id="QGGO01000006">
    <property type="protein sequence ID" value="PWK27524.1"/>
    <property type="molecule type" value="Genomic_DNA"/>
</dbReference>
<dbReference type="RefSeq" id="WP_109742181.1">
    <property type="nucleotide sequence ID" value="NZ_QGGO01000006.1"/>
</dbReference>
<proteinExistence type="predicted"/>
<evidence type="ECO:0000313" key="3">
    <source>
        <dbReference type="EMBL" id="PWK27524.1"/>
    </source>
</evidence>
<organism evidence="3 4">
    <name type="scientific">Arcicella aurantiaca</name>
    <dbReference type="NCBI Taxonomy" id="591202"/>
    <lineage>
        <taxon>Bacteria</taxon>
        <taxon>Pseudomonadati</taxon>
        <taxon>Bacteroidota</taxon>
        <taxon>Cytophagia</taxon>
        <taxon>Cytophagales</taxon>
        <taxon>Flectobacillaceae</taxon>
        <taxon>Arcicella</taxon>
    </lineage>
</organism>